<dbReference type="EMBL" id="OMKW01000003">
    <property type="protein sequence ID" value="SPF29937.1"/>
    <property type="molecule type" value="Genomic_DNA"/>
</dbReference>
<dbReference type="EC" id="2.7.9.1" evidence="4 10"/>
<keyword evidence="7 13" id="KW-0479">Metal-binding</keyword>
<dbReference type="Gene3D" id="1.20.80.30">
    <property type="match status" value="1"/>
</dbReference>
<feature type="binding site" evidence="12">
    <location>
        <position position="614"/>
    </location>
    <ligand>
        <name>substrate</name>
    </ligand>
</feature>
<evidence type="ECO:0000313" key="16">
    <source>
        <dbReference type="EMBL" id="SPF29937.1"/>
    </source>
</evidence>
<evidence type="ECO:0000256" key="12">
    <source>
        <dbReference type="PIRSR" id="PIRSR000853-2"/>
    </source>
</evidence>
<dbReference type="Gene3D" id="3.30.470.20">
    <property type="entry name" value="ATP-grasp fold, B domain"/>
    <property type="match status" value="1"/>
</dbReference>
<feature type="domain" description="PEP-utilising enzyme C-terminal" evidence="15">
    <location>
        <begin position="518"/>
        <end position="866"/>
    </location>
</feature>
<evidence type="ECO:0000256" key="11">
    <source>
        <dbReference type="PIRSR" id="PIRSR000853-1"/>
    </source>
</evidence>
<dbReference type="InterPro" id="IPR036637">
    <property type="entry name" value="Phosphohistidine_dom_sf"/>
</dbReference>
<evidence type="ECO:0000259" key="15">
    <source>
        <dbReference type="Pfam" id="PF02896"/>
    </source>
</evidence>
<feature type="binding site" evidence="12">
    <location>
        <position position="766"/>
    </location>
    <ligand>
        <name>substrate</name>
    </ligand>
</feature>
<dbReference type="InterPro" id="IPR015813">
    <property type="entry name" value="Pyrv/PenolPyrv_kinase-like_dom"/>
</dbReference>
<evidence type="ECO:0000256" key="2">
    <source>
        <dbReference type="ARBA" id="ARBA00003144"/>
    </source>
</evidence>
<evidence type="ECO:0000256" key="10">
    <source>
        <dbReference type="PIRNR" id="PIRNR000853"/>
    </source>
</evidence>
<comment type="function">
    <text evidence="2">Catalyzes the reversible phosphorylation of pyruvate and phosphate.</text>
</comment>
<evidence type="ECO:0000256" key="8">
    <source>
        <dbReference type="ARBA" id="ARBA00022777"/>
    </source>
</evidence>
<dbReference type="Gene3D" id="3.30.1490.20">
    <property type="entry name" value="ATP-grasp fold, A domain"/>
    <property type="match status" value="1"/>
</dbReference>
<dbReference type="PANTHER" id="PTHR22931">
    <property type="entry name" value="PHOSPHOENOLPYRUVATE DIKINASE-RELATED"/>
    <property type="match status" value="1"/>
</dbReference>
<evidence type="ECO:0000256" key="4">
    <source>
        <dbReference type="ARBA" id="ARBA00011994"/>
    </source>
</evidence>
<dbReference type="Pfam" id="PF02896">
    <property type="entry name" value="PEP-utilizers_C"/>
    <property type="match status" value="1"/>
</dbReference>
<feature type="binding site" evidence="12">
    <location>
        <position position="742"/>
    </location>
    <ligand>
        <name>substrate</name>
    </ligand>
</feature>
<dbReference type="Gene3D" id="3.50.30.10">
    <property type="entry name" value="Phosphohistidine domain"/>
    <property type="match status" value="1"/>
</dbReference>
<keyword evidence="6 16" id="KW-0808">Transferase</keyword>
<dbReference type="InterPro" id="IPR010121">
    <property type="entry name" value="Pyruvate_phosphate_dikinase"/>
</dbReference>
<keyword evidence="9 13" id="KW-0460">Magnesium</keyword>
<evidence type="ECO:0000256" key="7">
    <source>
        <dbReference type="ARBA" id="ARBA00022723"/>
    </source>
</evidence>
<dbReference type="NCBIfam" id="TIGR01828">
    <property type="entry name" value="pyru_phos_dikin"/>
    <property type="match status" value="1"/>
</dbReference>
<organism evidence="16 17">
    <name type="scientific">Pontivivens insulae</name>
    <dbReference type="NCBI Taxonomy" id="1639689"/>
    <lineage>
        <taxon>Bacteria</taxon>
        <taxon>Pseudomonadati</taxon>
        <taxon>Pseudomonadota</taxon>
        <taxon>Alphaproteobacteria</taxon>
        <taxon>Rhodobacterales</taxon>
        <taxon>Paracoccaceae</taxon>
        <taxon>Pontivivens</taxon>
    </lineage>
</organism>
<comment type="catalytic activity">
    <reaction evidence="10">
        <text>pyruvate + phosphate + ATP = phosphoenolpyruvate + AMP + diphosphate + H(+)</text>
        <dbReference type="Rhea" id="RHEA:10756"/>
        <dbReference type="ChEBI" id="CHEBI:15361"/>
        <dbReference type="ChEBI" id="CHEBI:15378"/>
        <dbReference type="ChEBI" id="CHEBI:30616"/>
        <dbReference type="ChEBI" id="CHEBI:33019"/>
        <dbReference type="ChEBI" id="CHEBI:43474"/>
        <dbReference type="ChEBI" id="CHEBI:58702"/>
        <dbReference type="ChEBI" id="CHEBI:456215"/>
        <dbReference type="EC" id="2.7.9.1"/>
    </reaction>
</comment>
<comment type="cofactor">
    <cofactor evidence="1 10 13">
        <name>Mg(2+)</name>
        <dbReference type="ChEBI" id="CHEBI:18420"/>
    </cofactor>
</comment>
<dbReference type="Pfam" id="PF00391">
    <property type="entry name" value="PEP-utilizers"/>
    <property type="match status" value="1"/>
</dbReference>
<name>A0A2R8ACH6_9RHOB</name>
<feature type="domain" description="PEP-utilising enzyme mobile" evidence="14">
    <location>
        <begin position="419"/>
        <end position="500"/>
    </location>
</feature>
<feature type="binding site" evidence="12">
    <location>
        <position position="558"/>
    </location>
    <ligand>
        <name>substrate</name>
    </ligand>
</feature>
<evidence type="ECO:0000256" key="3">
    <source>
        <dbReference type="ARBA" id="ARBA00007837"/>
    </source>
</evidence>
<dbReference type="PROSITE" id="PS00370">
    <property type="entry name" value="PEP_ENZYMES_PHOS_SITE"/>
    <property type="match status" value="1"/>
</dbReference>
<dbReference type="PIRSF" id="PIRSF000853">
    <property type="entry name" value="PPDK"/>
    <property type="match status" value="1"/>
</dbReference>
<dbReference type="SUPFAM" id="SSF56059">
    <property type="entry name" value="Glutathione synthetase ATP-binding domain-like"/>
    <property type="match status" value="1"/>
</dbReference>
<dbReference type="Proteomes" id="UP000244932">
    <property type="component" value="Unassembled WGS sequence"/>
</dbReference>
<evidence type="ECO:0000256" key="9">
    <source>
        <dbReference type="ARBA" id="ARBA00022842"/>
    </source>
</evidence>
<evidence type="ECO:0000256" key="1">
    <source>
        <dbReference type="ARBA" id="ARBA00001946"/>
    </source>
</evidence>
<reference evidence="16 17" key="1">
    <citation type="submission" date="2018-03" db="EMBL/GenBank/DDBJ databases">
        <authorList>
            <person name="Keele B.F."/>
        </authorList>
    </citation>
    <scope>NUCLEOTIDE SEQUENCE [LARGE SCALE GENOMIC DNA]</scope>
    <source>
        <strain evidence="16 17">CeCT 8812</strain>
    </source>
</reference>
<accession>A0A2R8ACH6</accession>
<dbReference type="Gene3D" id="1.10.189.10">
    <property type="entry name" value="Pyruvate Phosphate Dikinase, domain 2"/>
    <property type="match status" value="1"/>
</dbReference>
<feature type="binding site" evidence="12">
    <location>
        <position position="764"/>
    </location>
    <ligand>
        <name>substrate</name>
    </ligand>
</feature>
<dbReference type="InterPro" id="IPR008279">
    <property type="entry name" value="PEP-util_enz_mobile_dom"/>
</dbReference>
<dbReference type="InterPro" id="IPR040442">
    <property type="entry name" value="Pyrv_kinase-like_dom_sf"/>
</dbReference>
<evidence type="ECO:0000256" key="6">
    <source>
        <dbReference type="ARBA" id="ARBA00022679"/>
    </source>
</evidence>
<keyword evidence="16" id="KW-0670">Pyruvate</keyword>
<feature type="binding site" evidence="13">
    <location>
        <position position="742"/>
    </location>
    <ligand>
        <name>Mg(2+)</name>
        <dbReference type="ChEBI" id="CHEBI:18420"/>
    </ligand>
</feature>
<dbReference type="InterPro" id="IPR013815">
    <property type="entry name" value="ATP_grasp_subdomain_1"/>
</dbReference>
<dbReference type="GO" id="GO:0046872">
    <property type="term" value="F:metal ion binding"/>
    <property type="evidence" value="ECO:0007669"/>
    <property type="project" value="UniProtKB-UniRule"/>
</dbReference>
<feature type="active site" description="Proton donor" evidence="11">
    <location>
        <position position="828"/>
    </location>
</feature>
<feature type="binding site" evidence="12">
    <location>
        <position position="763"/>
    </location>
    <ligand>
        <name>substrate</name>
    </ligand>
</feature>
<dbReference type="SUPFAM" id="SSF51621">
    <property type="entry name" value="Phosphoenolpyruvate/pyruvate domain"/>
    <property type="match status" value="1"/>
</dbReference>
<comment type="similarity">
    <text evidence="3 10">Belongs to the PEP-utilizing enzyme family.</text>
</comment>
<evidence type="ECO:0000259" key="14">
    <source>
        <dbReference type="Pfam" id="PF00391"/>
    </source>
</evidence>
<sequence length="882" mass="95336">MMTADFIRIHDVIDPDAATYGARGVRLARMAALGLPVPRGLLLARSFCDKIARDGAAAHFATELDDILAGLGDEVLLSLRAAPEKGEWGGPEALLNIGITNERLPALIERVGEAGAYTLYFRLIEGYGAAVEGLDPDDFETLVADQVKYHAVKSEGDLPLEAHKTLVEEALALYADEAGDPFPQSQREQLIHAMDALVRSWNGVSARILRQSYGAPEDAGLALIVQRMALGVGQGVCGAGLAHMVDERSGAPGLSGRFLPQAQGYDALMGLRTPHLITAAARESARQSGLSLEELLPDAPRALEAHYATISHGLGDAYGVEFTVENGALWVLDAVLSPRSARATVRIATDLVRIGAITREQALLRVEPRALIENLHRQIDPSAPRDVCGHGLPASPGAATGRVTFSPEEAIQLDAQGEAAILVRIETSPEDIRGMHSASGVLTVRGGMTSHAAVIARGLGLPCVVGAGDLRLDQKARAIVTQDGRSFSEGAIITVDGTRGEVLAGAPDMIAPELDGAFELLMSWADQVREIGVRANADTPQDARVARGFAVDGIGLCRTEHMFFHEDRINTMREMILADTVGDRRSALDRLLPMQRDDFVELFSIMRGLPVTIRLLDPPLHEFLPHGRDEMHDLAEAMDVPVTTIIERAKSLSEFNPMLGKRGVRLGITMPEIYDMQARAIFEAAAIVNTRNLEQVEPEIMIPLVSAAREVDVVKARVDEIAAQVMAEREVRLTYRLGIMVETPRAALRARDLAEGSHFFSFGTNDLTQMTYGLSRDDAGRFMRDYVNQGVFAEDPFHSLDVEGVGELLLIAARRGRQINPDLMLGLCGEHGGDPNSIHFCKLAGFDYVSCSPYRAPIARLAAAQATLLSREHTDLPQDDGA</sequence>
<dbReference type="InterPro" id="IPR018274">
    <property type="entry name" value="PEP_util_AS"/>
</dbReference>
<keyword evidence="8 16" id="KW-0418">Kinase</keyword>
<protein>
    <recommendedName>
        <fullName evidence="5 10">Pyruvate, phosphate dikinase</fullName>
        <ecNumber evidence="4 10">2.7.9.1</ecNumber>
    </recommendedName>
</protein>
<feature type="binding site" evidence="13">
    <location>
        <position position="766"/>
    </location>
    <ligand>
        <name>Mg(2+)</name>
        <dbReference type="ChEBI" id="CHEBI:18420"/>
    </ligand>
</feature>
<dbReference type="Gene3D" id="3.20.20.60">
    <property type="entry name" value="Phosphoenolpyruvate-binding domains"/>
    <property type="match status" value="1"/>
</dbReference>
<dbReference type="GO" id="GO:0050242">
    <property type="term" value="F:pyruvate, phosphate dikinase activity"/>
    <property type="evidence" value="ECO:0007669"/>
    <property type="project" value="UniProtKB-UniRule"/>
</dbReference>
<evidence type="ECO:0000256" key="5">
    <source>
        <dbReference type="ARBA" id="ARBA00020138"/>
    </source>
</evidence>
<evidence type="ECO:0000313" key="17">
    <source>
        <dbReference type="Proteomes" id="UP000244932"/>
    </source>
</evidence>
<dbReference type="OrthoDB" id="9765468at2"/>
<keyword evidence="17" id="KW-1185">Reference proteome</keyword>
<dbReference type="GO" id="GO:0016301">
    <property type="term" value="F:kinase activity"/>
    <property type="evidence" value="ECO:0007669"/>
    <property type="project" value="UniProtKB-UniRule"/>
</dbReference>
<proteinExistence type="inferred from homology"/>
<evidence type="ECO:0000256" key="13">
    <source>
        <dbReference type="PIRSR" id="PIRSR000853-3"/>
    </source>
</evidence>
<dbReference type="PANTHER" id="PTHR22931:SF9">
    <property type="entry name" value="PYRUVATE, PHOSPHATE DIKINASE 1, CHLOROPLASTIC"/>
    <property type="match status" value="1"/>
</dbReference>
<dbReference type="SUPFAM" id="SSF52009">
    <property type="entry name" value="Phosphohistidine domain"/>
    <property type="match status" value="1"/>
</dbReference>
<dbReference type="AlphaFoldDB" id="A0A2R8ACH6"/>
<feature type="binding site" evidence="12">
    <location>
        <position position="765"/>
    </location>
    <ligand>
        <name>substrate</name>
    </ligand>
</feature>
<dbReference type="InterPro" id="IPR000121">
    <property type="entry name" value="PEP_util_C"/>
</dbReference>
<feature type="active site" description="Tele-phosphohistidine intermediate" evidence="11">
    <location>
        <position position="451"/>
    </location>
</feature>
<dbReference type="RefSeq" id="WP_108782670.1">
    <property type="nucleotide sequence ID" value="NZ_OMKW01000003.1"/>
</dbReference>
<gene>
    <name evidence="16" type="primary">ppdK</name>
    <name evidence="16" type="ORF">POI8812_02263</name>
</gene>
<dbReference type="GO" id="GO:0005524">
    <property type="term" value="F:ATP binding"/>
    <property type="evidence" value="ECO:0007669"/>
    <property type="project" value="UniProtKB-UniRule"/>
</dbReference>